<sequence length="362" mass="41426">MKIHIDQLQEGCILTDNVLSATNRPIIFKNAIINKHLIDVLQAFLVKEVQVANLLANGKEFKPAFFEEEQIIDTSKEEVTPHKAFYQQYIESVHAYKQLFINWQSGGLLDIQKIRHIIIPLIAEIELNDEEVFKLYHYCQQEDYVFYHSISVALISAFLAKKLGYQKGEINQIAITGLLCDCGMSKVNPNILKKNVSLTESEYKDIRQHPVHSYNMLKNIMSIKDGVKMGVLQHHERIDGSGYPLNVKGAQLHPYSKIVALADTYQAMVSIRPYRSKQSPFKVLEQIMEDDFGKFDITIINELKKGIAKFSSGTKVRLSNGVDAEIIFIDDSNPTRPMIKCLITQEIIALKERRELFIEEII</sequence>
<dbReference type="Gene3D" id="1.10.3210.10">
    <property type="entry name" value="Hypothetical protein af1432"/>
    <property type="match status" value="1"/>
</dbReference>
<dbReference type="SUPFAM" id="SSF109604">
    <property type="entry name" value="HD-domain/PDEase-like"/>
    <property type="match status" value="1"/>
</dbReference>
<dbReference type="InterPro" id="IPR003607">
    <property type="entry name" value="HD/PDEase_dom"/>
</dbReference>
<keyword evidence="3" id="KW-1185">Reference proteome</keyword>
<proteinExistence type="predicted"/>
<dbReference type="Proteomes" id="UP001526147">
    <property type="component" value="Unassembled WGS sequence"/>
</dbReference>
<organism evidence="2 3">
    <name type="scientific">Metabacillus halosaccharovorans</name>
    <dbReference type="NCBI Taxonomy" id="930124"/>
    <lineage>
        <taxon>Bacteria</taxon>
        <taxon>Bacillati</taxon>
        <taxon>Bacillota</taxon>
        <taxon>Bacilli</taxon>
        <taxon>Bacillales</taxon>
        <taxon>Bacillaceae</taxon>
        <taxon>Metabacillus</taxon>
    </lineage>
</organism>
<protein>
    <submittedName>
        <fullName evidence="2">HD-GYP domain-containing protein</fullName>
    </submittedName>
</protein>
<feature type="domain" description="HD-GYP" evidence="1">
    <location>
        <begin position="124"/>
        <end position="319"/>
    </location>
</feature>
<gene>
    <name evidence="2" type="ORF">OIH86_13280</name>
</gene>
<name>A0ABT3DHV3_9BACI</name>
<comment type="caution">
    <text evidence="2">The sequence shown here is derived from an EMBL/GenBank/DDBJ whole genome shotgun (WGS) entry which is preliminary data.</text>
</comment>
<dbReference type="EMBL" id="JAOYEY010000040">
    <property type="protein sequence ID" value="MCV9886608.1"/>
    <property type="molecule type" value="Genomic_DNA"/>
</dbReference>
<evidence type="ECO:0000259" key="1">
    <source>
        <dbReference type="PROSITE" id="PS51832"/>
    </source>
</evidence>
<dbReference type="InterPro" id="IPR037522">
    <property type="entry name" value="HD_GYP_dom"/>
</dbReference>
<dbReference type="RefSeq" id="WP_264143163.1">
    <property type="nucleotide sequence ID" value="NZ_JAOYEY010000040.1"/>
</dbReference>
<dbReference type="PANTHER" id="PTHR43155:SF2">
    <property type="entry name" value="CYCLIC DI-GMP PHOSPHODIESTERASE PA4108"/>
    <property type="match status" value="1"/>
</dbReference>
<dbReference type="SMART" id="SM00471">
    <property type="entry name" value="HDc"/>
    <property type="match status" value="1"/>
</dbReference>
<dbReference type="PANTHER" id="PTHR43155">
    <property type="entry name" value="CYCLIC DI-GMP PHOSPHODIESTERASE PA4108-RELATED"/>
    <property type="match status" value="1"/>
</dbReference>
<dbReference type="PROSITE" id="PS51832">
    <property type="entry name" value="HD_GYP"/>
    <property type="match status" value="1"/>
</dbReference>
<evidence type="ECO:0000313" key="2">
    <source>
        <dbReference type="EMBL" id="MCV9886608.1"/>
    </source>
</evidence>
<evidence type="ECO:0000313" key="3">
    <source>
        <dbReference type="Proteomes" id="UP001526147"/>
    </source>
</evidence>
<reference evidence="2 3" key="1">
    <citation type="submission" date="2022-10" db="EMBL/GenBank/DDBJ databases">
        <title>Draft genome assembly of moderately radiation resistant bacterium Metabacillus halosaccharovorans.</title>
        <authorList>
            <person name="Pal S."/>
            <person name="Gopinathan A."/>
        </authorList>
    </citation>
    <scope>NUCLEOTIDE SEQUENCE [LARGE SCALE GENOMIC DNA]</scope>
    <source>
        <strain evidence="2 3">VITHBRA001</strain>
    </source>
</reference>
<accession>A0ABT3DHV3</accession>
<dbReference type="Pfam" id="PF13487">
    <property type="entry name" value="HD_5"/>
    <property type="match status" value="1"/>
</dbReference>
<dbReference type="CDD" id="cd00077">
    <property type="entry name" value="HDc"/>
    <property type="match status" value="1"/>
</dbReference>